<evidence type="ECO:0000259" key="2">
    <source>
        <dbReference type="Pfam" id="PF04909"/>
    </source>
</evidence>
<sequence length="285" mass="31132">MIVDAHRHYWDPSRLDYAWLAHAPAALRRAFLPDDLPGNADACILVQAAPDEAETRFLFELARDMPGVIGVVGWVDLERPDVEARLDPLIADGGGLLRGIRPMVQDIPDTDWLASSSLDQAFDLITERGLVFDALVDNRHLRALHQRLGKHPGLRTVIDHAAKPDIAANGFTEWSGAIARLARMPDVYCKLSGLLTLTDPSADPLALDPYVAHLFETFGAERLVWGSDWPVLTTHATYGAWKTCARELVHRHAPGAADAVFGGNALALYSPARPLPAHDASRTPA</sequence>
<protein>
    <submittedName>
        <fullName evidence="3">L-fuconolactonase</fullName>
        <ecNumber evidence="3">3.1.1.-</ecNumber>
    </submittedName>
</protein>
<evidence type="ECO:0000313" key="3">
    <source>
        <dbReference type="EMBL" id="MDQ0010277.1"/>
    </source>
</evidence>
<name>A0ABT9SZ58_9GAMM</name>
<dbReference type="SUPFAM" id="SSF51556">
    <property type="entry name" value="Metallo-dependent hydrolases"/>
    <property type="match status" value="1"/>
</dbReference>
<comment type="caution">
    <text evidence="3">The sequence shown here is derived from an EMBL/GenBank/DDBJ whole genome shotgun (WGS) entry which is preliminary data.</text>
</comment>
<evidence type="ECO:0000313" key="4">
    <source>
        <dbReference type="Proteomes" id="UP001237737"/>
    </source>
</evidence>
<dbReference type="InterPro" id="IPR006680">
    <property type="entry name" value="Amidohydro-rel"/>
</dbReference>
<dbReference type="RefSeq" id="WP_306850363.1">
    <property type="nucleotide sequence ID" value="NZ_JAUSSK010000003.1"/>
</dbReference>
<dbReference type="EMBL" id="JAUSSK010000003">
    <property type="protein sequence ID" value="MDQ0010277.1"/>
    <property type="molecule type" value="Genomic_DNA"/>
</dbReference>
<comment type="similarity">
    <text evidence="1">Belongs to the metallo-dependent hydrolases superfamily.</text>
</comment>
<feature type="domain" description="Amidohydrolase-related" evidence="2">
    <location>
        <begin position="3"/>
        <end position="269"/>
    </location>
</feature>
<dbReference type="InterPro" id="IPR052350">
    <property type="entry name" value="Metallo-dep_Lactonases"/>
</dbReference>
<keyword evidence="3" id="KW-0378">Hydrolase</keyword>
<dbReference type="PANTHER" id="PTHR43569:SF2">
    <property type="entry name" value="AMIDOHYDROLASE-RELATED DOMAIN-CONTAINING PROTEIN"/>
    <property type="match status" value="1"/>
</dbReference>
<proteinExistence type="inferred from homology"/>
<dbReference type="GO" id="GO:0016787">
    <property type="term" value="F:hydrolase activity"/>
    <property type="evidence" value="ECO:0007669"/>
    <property type="project" value="UniProtKB-KW"/>
</dbReference>
<accession>A0ABT9SZ58</accession>
<dbReference type="Gene3D" id="3.20.20.140">
    <property type="entry name" value="Metal-dependent hydrolases"/>
    <property type="match status" value="1"/>
</dbReference>
<dbReference type="Proteomes" id="UP001237737">
    <property type="component" value="Unassembled WGS sequence"/>
</dbReference>
<dbReference type="EC" id="3.1.1.-" evidence="3"/>
<reference evidence="3 4" key="1">
    <citation type="submission" date="2023-07" db="EMBL/GenBank/DDBJ databases">
        <title>Sorghum-associated microbial communities from plants grown in Nebraska, USA.</title>
        <authorList>
            <person name="Schachtman D."/>
        </authorList>
    </citation>
    <scope>NUCLEOTIDE SEQUENCE [LARGE SCALE GENOMIC DNA]</scope>
    <source>
        <strain evidence="3 4">CC60</strain>
    </source>
</reference>
<organism evidence="3 4">
    <name type="scientific">Luteibacter jiangsuensis</name>
    <dbReference type="NCBI Taxonomy" id="637577"/>
    <lineage>
        <taxon>Bacteria</taxon>
        <taxon>Pseudomonadati</taxon>
        <taxon>Pseudomonadota</taxon>
        <taxon>Gammaproteobacteria</taxon>
        <taxon>Lysobacterales</taxon>
        <taxon>Rhodanobacteraceae</taxon>
        <taxon>Luteibacter</taxon>
    </lineage>
</organism>
<dbReference type="PANTHER" id="PTHR43569">
    <property type="entry name" value="AMIDOHYDROLASE"/>
    <property type="match status" value="1"/>
</dbReference>
<dbReference type="Pfam" id="PF04909">
    <property type="entry name" value="Amidohydro_2"/>
    <property type="match status" value="1"/>
</dbReference>
<gene>
    <name evidence="3" type="ORF">J2T07_002467</name>
</gene>
<keyword evidence="4" id="KW-1185">Reference proteome</keyword>
<evidence type="ECO:0000256" key="1">
    <source>
        <dbReference type="ARBA" id="ARBA00038310"/>
    </source>
</evidence>
<dbReference type="InterPro" id="IPR032466">
    <property type="entry name" value="Metal_Hydrolase"/>
</dbReference>